<feature type="transmembrane region" description="Helical" evidence="3">
    <location>
        <begin position="87"/>
        <end position="106"/>
    </location>
</feature>
<evidence type="ECO:0000313" key="5">
    <source>
        <dbReference type="EMBL" id="MBD8502664.1"/>
    </source>
</evidence>
<evidence type="ECO:0000313" key="6">
    <source>
        <dbReference type="Proteomes" id="UP000603602"/>
    </source>
</evidence>
<dbReference type="SUPFAM" id="SSF55073">
    <property type="entry name" value="Nucleotide cyclase"/>
    <property type="match status" value="1"/>
</dbReference>
<evidence type="ECO:0000256" key="2">
    <source>
        <dbReference type="ARBA" id="ARBA00034247"/>
    </source>
</evidence>
<dbReference type="NCBIfam" id="TIGR00254">
    <property type="entry name" value="GGDEF"/>
    <property type="match status" value="1"/>
</dbReference>
<dbReference type="RefSeq" id="WP_187717428.1">
    <property type="nucleotide sequence ID" value="NZ_JACTAH010000001.1"/>
</dbReference>
<dbReference type="SMART" id="SM00267">
    <property type="entry name" value="GGDEF"/>
    <property type="match status" value="1"/>
</dbReference>
<reference evidence="6" key="1">
    <citation type="submission" date="2023-07" db="EMBL/GenBank/DDBJ databases">
        <title>Thauera sp. CAU 1555 isolated from sand of Yaerae Beach.</title>
        <authorList>
            <person name="Kim W."/>
        </authorList>
    </citation>
    <scope>NUCLEOTIDE SEQUENCE [LARGE SCALE GENOMIC DNA]</scope>
    <source>
        <strain evidence="6">CAU 1555</strain>
    </source>
</reference>
<dbReference type="PANTHER" id="PTHR45138">
    <property type="entry name" value="REGULATORY COMPONENTS OF SENSORY TRANSDUCTION SYSTEM"/>
    <property type="match status" value="1"/>
</dbReference>
<dbReference type="EMBL" id="JACYTO010000001">
    <property type="protein sequence ID" value="MBD8502664.1"/>
    <property type="molecule type" value="Genomic_DNA"/>
</dbReference>
<name>A0ABR9B8I6_9RHOO</name>
<dbReference type="EC" id="2.7.7.65" evidence="1"/>
<dbReference type="InterPro" id="IPR050469">
    <property type="entry name" value="Diguanylate_Cyclase"/>
</dbReference>
<keyword evidence="3" id="KW-0472">Membrane</keyword>
<evidence type="ECO:0000256" key="1">
    <source>
        <dbReference type="ARBA" id="ARBA00012528"/>
    </source>
</evidence>
<dbReference type="InterPro" id="IPR000160">
    <property type="entry name" value="GGDEF_dom"/>
</dbReference>
<dbReference type="PANTHER" id="PTHR45138:SF9">
    <property type="entry name" value="DIGUANYLATE CYCLASE DGCM-RELATED"/>
    <property type="match status" value="1"/>
</dbReference>
<dbReference type="Pfam" id="PF00990">
    <property type="entry name" value="GGDEF"/>
    <property type="match status" value="1"/>
</dbReference>
<keyword evidence="6" id="KW-1185">Reference proteome</keyword>
<proteinExistence type="predicted"/>
<dbReference type="PROSITE" id="PS50887">
    <property type="entry name" value="GGDEF"/>
    <property type="match status" value="1"/>
</dbReference>
<feature type="transmembrane region" description="Helical" evidence="3">
    <location>
        <begin position="161"/>
        <end position="180"/>
    </location>
</feature>
<gene>
    <name evidence="5" type="ORF">IFO67_07175</name>
</gene>
<dbReference type="InterPro" id="IPR029787">
    <property type="entry name" value="Nucleotide_cyclase"/>
</dbReference>
<dbReference type="CDD" id="cd01949">
    <property type="entry name" value="GGDEF"/>
    <property type="match status" value="1"/>
</dbReference>
<feature type="domain" description="GGDEF" evidence="4">
    <location>
        <begin position="237"/>
        <end position="370"/>
    </location>
</feature>
<sequence length="384" mass="41758">MDHARNAGVRLSQLGLYVDNHIHDKYLAPLLTVVTAALLTTWVAPWKAALWAAIELVVIAVYIGVYTRFRRAAPGPQDERLWARRIALAHGAHMVSWSSIIVWGWQPGNFNSLMFTMLIHVGLISLTVAMSNPHRRLLLGDLVPPAVALVAPPLLGGGLFYLGLTMLGLLFIALMLLVGLKIHASTTEALVLRERNAELIRELERQVTRDPLTGLFNRRHFIAAAQAELQRAARYRHPLALLMLDIDHFKPINDTHGHLAGDEVLKAVAGVCAQTVRGEDCLARLGGEEFAVLMPETALAQAFAAAERLRESVAGLRCELPGGTVVPTVSIGVAMCTGPTETLSSFMRRADHAMYAAKAQGRNRVVVEQPAPQGGDMEAAARVA</sequence>
<accession>A0ABR9B8I6</accession>
<protein>
    <recommendedName>
        <fullName evidence="1">diguanylate cyclase</fullName>
        <ecNumber evidence="1">2.7.7.65</ecNumber>
    </recommendedName>
</protein>
<comment type="caution">
    <text evidence="5">The sequence shown here is derived from an EMBL/GenBank/DDBJ whole genome shotgun (WGS) entry which is preliminary data.</text>
</comment>
<organism evidence="5 6">
    <name type="scientific">Thauera sedimentorum</name>
    <dbReference type="NCBI Taxonomy" id="2767595"/>
    <lineage>
        <taxon>Bacteria</taxon>
        <taxon>Pseudomonadati</taxon>
        <taxon>Pseudomonadota</taxon>
        <taxon>Betaproteobacteria</taxon>
        <taxon>Rhodocyclales</taxon>
        <taxon>Zoogloeaceae</taxon>
        <taxon>Thauera</taxon>
    </lineage>
</organism>
<evidence type="ECO:0000256" key="3">
    <source>
        <dbReference type="SAM" id="Phobius"/>
    </source>
</evidence>
<dbReference type="Gene3D" id="3.30.70.270">
    <property type="match status" value="1"/>
</dbReference>
<evidence type="ECO:0000259" key="4">
    <source>
        <dbReference type="PROSITE" id="PS50887"/>
    </source>
</evidence>
<comment type="catalytic activity">
    <reaction evidence="2">
        <text>2 GTP = 3',3'-c-di-GMP + 2 diphosphate</text>
        <dbReference type="Rhea" id="RHEA:24898"/>
        <dbReference type="ChEBI" id="CHEBI:33019"/>
        <dbReference type="ChEBI" id="CHEBI:37565"/>
        <dbReference type="ChEBI" id="CHEBI:58805"/>
        <dbReference type="EC" id="2.7.7.65"/>
    </reaction>
</comment>
<keyword evidence="3" id="KW-0812">Transmembrane</keyword>
<dbReference type="InterPro" id="IPR043128">
    <property type="entry name" value="Rev_trsase/Diguanyl_cyclase"/>
</dbReference>
<feature type="transmembrane region" description="Helical" evidence="3">
    <location>
        <begin position="49"/>
        <end position="66"/>
    </location>
</feature>
<keyword evidence="3" id="KW-1133">Transmembrane helix</keyword>
<dbReference type="Proteomes" id="UP000603602">
    <property type="component" value="Unassembled WGS sequence"/>
</dbReference>
<feature type="transmembrane region" description="Helical" evidence="3">
    <location>
        <begin position="26"/>
        <end position="43"/>
    </location>
</feature>